<feature type="coiled-coil region" evidence="7">
    <location>
        <begin position="45"/>
        <end position="79"/>
    </location>
</feature>
<keyword evidence="5 8" id="KW-0472">Membrane</keyword>
<evidence type="ECO:0000256" key="5">
    <source>
        <dbReference type="ARBA" id="ARBA00023136"/>
    </source>
</evidence>
<name>A0A1F7R929_9BACT</name>
<evidence type="ECO:0000256" key="7">
    <source>
        <dbReference type="SAM" id="Coils"/>
    </source>
</evidence>
<dbReference type="PANTHER" id="PTHR37485">
    <property type="entry name" value="CELL DIVISION PROTEIN FTSB"/>
    <property type="match status" value="1"/>
</dbReference>
<dbReference type="InterPro" id="IPR023081">
    <property type="entry name" value="Cell_div_FtsB"/>
</dbReference>
<evidence type="ECO:0000256" key="2">
    <source>
        <dbReference type="ARBA" id="ARBA00022618"/>
    </source>
</evidence>
<comment type="caution">
    <text evidence="9">The sequence shown here is derived from an EMBL/GenBank/DDBJ whole genome shotgun (WGS) entry which is preliminary data.</text>
</comment>
<dbReference type="PANTHER" id="PTHR37485:SF1">
    <property type="entry name" value="CELL DIVISION PROTEIN FTSB"/>
    <property type="match status" value="1"/>
</dbReference>
<feature type="transmembrane region" description="Helical" evidence="8">
    <location>
        <begin position="20"/>
        <end position="37"/>
    </location>
</feature>
<dbReference type="InterPro" id="IPR007060">
    <property type="entry name" value="FtsL/DivIC"/>
</dbReference>
<evidence type="ECO:0000256" key="8">
    <source>
        <dbReference type="SAM" id="Phobius"/>
    </source>
</evidence>
<evidence type="ECO:0000313" key="10">
    <source>
        <dbReference type="Proteomes" id="UP000178526"/>
    </source>
</evidence>
<reference evidence="9 10" key="1">
    <citation type="journal article" date="2016" name="Nat. Commun.">
        <title>Thousands of microbial genomes shed light on interconnected biogeochemical processes in an aquifer system.</title>
        <authorList>
            <person name="Anantharaman K."/>
            <person name="Brown C.T."/>
            <person name="Hug L.A."/>
            <person name="Sharon I."/>
            <person name="Castelle C.J."/>
            <person name="Probst A.J."/>
            <person name="Thomas B.C."/>
            <person name="Singh A."/>
            <person name="Wilkins M.J."/>
            <person name="Karaoz U."/>
            <person name="Brodie E.L."/>
            <person name="Williams K.H."/>
            <person name="Hubbard S.S."/>
            <person name="Banfield J.F."/>
        </authorList>
    </citation>
    <scope>NUCLEOTIDE SEQUENCE [LARGE SCALE GENOMIC DNA]</scope>
</reference>
<evidence type="ECO:0000256" key="6">
    <source>
        <dbReference type="ARBA" id="ARBA00023306"/>
    </source>
</evidence>
<accession>A0A1F7R929</accession>
<dbReference type="Pfam" id="PF04977">
    <property type="entry name" value="DivIC"/>
    <property type="match status" value="1"/>
</dbReference>
<dbReference type="Proteomes" id="UP000178526">
    <property type="component" value="Unassembled WGS sequence"/>
</dbReference>
<keyword evidence="6" id="KW-0131">Cell cycle</keyword>
<keyword evidence="7" id="KW-0175">Coiled coil</keyword>
<evidence type="ECO:0000313" key="9">
    <source>
        <dbReference type="EMBL" id="OGL38043.1"/>
    </source>
</evidence>
<keyword evidence="2" id="KW-0132">Cell division</keyword>
<evidence type="ECO:0000256" key="3">
    <source>
        <dbReference type="ARBA" id="ARBA00022692"/>
    </source>
</evidence>
<dbReference type="GO" id="GO:0030428">
    <property type="term" value="C:cell septum"/>
    <property type="evidence" value="ECO:0007669"/>
    <property type="project" value="TreeGrafter"/>
</dbReference>
<keyword evidence="4 8" id="KW-1133">Transmembrane helix</keyword>
<dbReference type="AlphaFoldDB" id="A0A1F7R929"/>
<keyword evidence="3 8" id="KW-0812">Transmembrane</keyword>
<evidence type="ECO:0000256" key="1">
    <source>
        <dbReference type="ARBA" id="ARBA00022475"/>
    </source>
</evidence>
<proteinExistence type="predicted"/>
<dbReference type="EMBL" id="MGDB01000158">
    <property type="protein sequence ID" value="OGL38043.1"/>
    <property type="molecule type" value="Genomic_DNA"/>
</dbReference>
<keyword evidence="1" id="KW-1003">Cell membrane</keyword>
<sequence length="110" mass="12840">MKRRVKQIKNSLKNGKFKFAICVAVVYFIFLALNFIFGDKGYLRIKDLRAEKINITNEIESIKKENQKLTLELAAARSDPFWVEKAAREELDLVKKGEIVYKFLDKQGKK</sequence>
<organism evidence="9 10">
    <name type="scientific">Candidatus Schekmanbacteria bacterium GWA2_38_11</name>
    <dbReference type="NCBI Taxonomy" id="1817876"/>
    <lineage>
        <taxon>Bacteria</taxon>
        <taxon>Candidatus Schekmaniibacteriota</taxon>
    </lineage>
</organism>
<gene>
    <name evidence="9" type="ORF">A2042_05250</name>
</gene>
<dbReference type="GO" id="GO:0043093">
    <property type="term" value="P:FtsZ-dependent cytokinesis"/>
    <property type="evidence" value="ECO:0007669"/>
    <property type="project" value="TreeGrafter"/>
</dbReference>
<evidence type="ECO:0008006" key="11">
    <source>
        <dbReference type="Google" id="ProtNLM"/>
    </source>
</evidence>
<protein>
    <recommendedName>
        <fullName evidence="11">Cell division protein FtsB</fullName>
    </recommendedName>
</protein>
<evidence type="ECO:0000256" key="4">
    <source>
        <dbReference type="ARBA" id="ARBA00022989"/>
    </source>
</evidence>